<sequence>MNAKLNASPKSTFVSLIFIFLLGVLNISAQELIEGKIVDEGNIPIPGVNVLIQNTTRGVVSDFDGNFSITASPNDILVVSYLGYETQSILVGDQKSITIKLVADSEELEDVIVVGYGSAKRKDLSGSFSTLKSKSFENQPLSRPEEALQGRVSGVSIQKSSGIPGSQIKVRVRGVNSVTGNNAPLVVIDGVFGGNLQSLNPADIESINVLKDASALAIYGSRGSNGVILVTTKRGKGKTKVSVETFTTISEVSRSIDRLSSEQFARFKNEERINNGNAPIFSNSEIANFAANPIDYEDAILRDAFGTNTQLSISGGSDNFSYFLSGNYVNQDGVVITNDYERYSIRSNVKTDISDKLSLGVNIFGSRETDINNPNSFDRVTGSLLTRAITYDPTTPIYSGNEDINDGFNIESLNSFANNRPNPIAALNRSKREFITDRLNANIDFKYKITDRFTYNLIVGLATINNTLQSFIIDGDNSTSDAVGHTTVNFNNTRITNHQVSNILNYKNNFGSHNLDATAVYEFQGSRSESNSYSTVDVTIPGFFVGGDEGNPDDQRFTNGGGQTAIQSFLGRVTYSYDNSLYLTTSLRVDQSSRFLEDNRTGYFPSVSLAYGFNKLIEDSKFDNLKLRVSWGEVGSQFISPLANQAGVLNVFPAVTFDGVTAVIGNRFSRAANPNITWETTEQWNAGVDIGLLNRFSLSFDYFIKNTRDLLLVRQLPNSNINFSSNVGEVKNQGFDITLSGDIIQNDDFIWNSSLALSYVENEVIALNDGQEQIVGNIQSIDGTTNPINVIREGLPLGQFYGFVFLGTWKSTDNIPTRPNGTPLFRPGDARYLLDENNRPMLQPLGSGIPKTTWGLNNTFTYKNWDLNVFIQGAHGFKVFNLVEGAINGQRGAFRDNLSFNALNAWTPENETDVPRLGSNTLLNSSQFVEDGDYIRLSNLTIGYTIKDLFGARTKFYIGGQNLAIITDYSGYDPEVTSTPGNPSSANLDVASGINIGAIPTPRSYTLGVKFDF</sequence>
<evidence type="ECO:0000256" key="2">
    <source>
        <dbReference type="ARBA" id="ARBA00022448"/>
    </source>
</evidence>
<evidence type="ECO:0000256" key="7">
    <source>
        <dbReference type="ARBA" id="ARBA00023136"/>
    </source>
</evidence>
<proteinExistence type="inferred from homology"/>
<dbReference type="Pfam" id="PF13715">
    <property type="entry name" value="CarbopepD_reg_2"/>
    <property type="match status" value="1"/>
</dbReference>
<evidence type="ECO:0000256" key="5">
    <source>
        <dbReference type="ARBA" id="ARBA00022729"/>
    </source>
</evidence>
<keyword evidence="6 11" id="KW-0798">TonB box</keyword>
<dbReference type="SUPFAM" id="SSF49464">
    <property type="entry name" value="Carboxypeptidase regulatory domain-like"/>
    <property type="match status" value="1"/>
</dbReference>
<evidence type="ECO:0000256" key="10">
    <source>
        <dbReference type="PROSITE-ProRule" id="PRU01360"/>
    </source>
</evidence>
<dbReference type="InterPro" id="IPR000531">
    <property type="entry name" value="Beta-barrel_TonB"/>
</dbReference>
<evidence type="ECO:0000256" key="8">
    <source>
        <dbReference type="ARBA" id="ARBA00023170"/>
    </source>
</evidence>
<dbReference type="Pfam" id="PF00593">
    <property type="entry name" value="TonB_dep_Rec_b-barrel"/>
    <property type="match status" value="1"/>
</dbReference>
<evidence type="ECO:0000256" key="9">
    <source>
        <dbReference type="ARBA" id="ARBA00023237"/>
    </source>
</evidence>
<dbReference type="EMBL" id="FQYP01000001">
    <property type="protein sequence ID" value="SHI30237.1"/>
    <property type="molecule type" value="Genomic_DNA"/>
</dbReference>
<dbReference type="InterPro" id="IPR037066">
    <property type="entry name" value="Plug_dom_sf"/>
</dbReference>
<gene>
    <name evidence="14" type="ORF">SAMN04488508_10111</name>
</gene>
<dbReference type="PROSITE" id="PS52016">
    <property type="entry name" value="TONB_DEPENDENT_REC_3"/>
    <property type="match status" value="1"/>
</dbReference>
<evidence type="ECO:0000313" key="15">
    <source>
        <dbReference type="Proteomes" id="UP000184432"/>
    </source>
</evidence>
<dbReference type="RefSeq" id="WP_073312334.1">
    <property type="nucleotide sequence ID" value="NZ_FQYP01000001.1"/>
</dbReference>
<dbReference type="InterPro" id="IPR023996">
    <property type="entry name" value="TonB-dep_OMP_SusC/RagA"/>
</dbReference>
<keyword evidence="8" id="KW-0675">Receptor</keyword>
<dbReference type="Proteomes" id="UP000184432">
    <property type="component" value="Unassembled WGS sequence"/>
</dbReference>
<dbReference type="NCBIfam" id="TIGR04056">
    <property type="entry name" value="OMP_RagA_SusC"/>
    <property type="match status" value="1"/>
</dbReference>
<comment type="similarity">
    <text evidence="10 11">Belongs to the TonB-dependent receptor family.</text>
</comment>
<protein>
    <submittedName>
        <fullName evidence="14">TonB-linked outer membrane protein, SusC/RagA family</fullName>
    </submittedName>
</protein>
<evidence type="ECO:0000259" key="13">
    <source>
        <dbReference type="Pfam" id="PF07715"/>
    </source>
</evidence>
<dbReference type="Pfam" id="PF07715">
    <property type="entry name" value="Plug"/>
    <property type="match status" value="1"/>
</dbReference>
<dbReference type="InterPro" id="IPR036942">
    <property type="entry name" value="Beta-barrel_TonB_sf"/>
</dbReference>
<dbReference type="FunFam" id="2.60.40.1120:FF:000003">
    <property type="entry name" value="Outer membrane protein Omp121"/>
    <property type="match status" value="1"/>
</dbReference>
<dbReference type="InterPro" id="IPR039426">
    <property type="entry name" value="TonB-dep_rcpt-like"/>
</dbReference>
<keyword evidence="7 10" id="KW-0472">Membrane</keyword>
<feature type="domain" description="TonB-dependent receptor-like beta-barrel" evidence="12">
    <location>
        <begin position="396"/>
        <end position="963"/>
    </location>
</feature>
<dbReference type="STRING" id="570521.SAMN04488508_10111"/>
<dbReference type="AlphaFoldDB" id="A0A1M6A162"/>
<dbReference type="GO" id="GO:0009279">
    <property type="term" value="C:cell outer membrane"/>
    <property type="evidence" value="ECO:0007669"/>
    <property type="project" value="UniProtKB-SubCell"/>
</dbReference>
<keyword evidence="2 10" id="KW-0813">Transport</keyword>
<dbReference type="InterPro" id="IPR023997">
    <property type="entry name" value="TonB-dep_OMP_SusC/RagA_CS"/>
</dbReference>
<dbReference type="GO" id="GO:0015344">
    <property type="term" value="F:siderophore uptake transmembrane transporter activity"/>
    <property type="evidence" value="ECO:0007669"/>
    <property type="project" value="TreeGrafter"/>
</dbReference>
<dbReference type="PANTHER" id="PTHR30069">
    <property type="entry name" value="TONB-DEPENDENT OUTER MEMBRANE RECEPTOR"/>
    <property type="match status" value="1"/>
</dbReference>
<accession>A0A1M6A162</accession>
<keyword evidence="3 10" id="KW-1134">Transmembrane beta strand</keyword>
<organism evidence="14 15">
    <name type="scientific">Aquimarina spongiae</name>
    <dbReference type="NCBI Taxonomy" id="570521"/>
    <lineage>
        <taxon>Bacteria</taxon>
        <taxon>Pseudomonadati</taxon>
        <taxon>Bacteroidota</taxon>
        <taxon>Flavobacteriia</taxon>
        <taxon>Flavobacteriales</taxon>
        <taxon>Flavobacteriaceae</taxon>
        <taxon>Aquimarina</taxon>
    </lineage>
</organism>
<keyword evidence="9 10" id="KW-0998">Cell outer membrane</keyword>
<dbReference type="PANTHER" id="PTHR30069:SF29">
    <property type="entry name" value="HEMOGLOBIN AND HEMOGLOBIN-HAPTOGLOBIN-BINDING PROTEIN 1-RELATED"/>
    <property type="match status" value="1"/>
</dbReference>
<dbReference type="OrthoDB" id="9768177at2"/>
<dbReference type="SUPFAM" id="SSF56935">
    <property type="entry name" value="Porins"/>
    <property type="match status" value="1"/>
</dbReference>
<evidence type="ECO:0000259" key="12">
    <source>
        <dbReference type="Pfam" id="PF00593"/>
    </source>
</evidence>
<dbReference type="NCBIfam" id="TIGR04057">
    <property type="entry name" value="SusC_RagA_signa"/>
    <property type="match status" value="1"/>
</dbReference>
<evidence type="ECO:0000256" key="3">
    <source>
        <dbReference type="ARBA" id="ARBA00022452"/>
    </source>
</evidence>
<reference evidence="15" key="1">
    <citation type="submission" date="2016-11" db="EMBL/GenBank/DDBJ databases">
        <authorList>
            <person name="Varghese N."/>
            <person name="Submissions S."/>
        </authorList>
    </citation>
    <scope>NUCLEOTIDE SEQUENCE [LARGE SCALE GENOMIC DNA]</scope>
    <source>
        <strain evidence="15">DSM 22623</strain>
    </source>
</reference>
<evidence type="ECO:0000256" key="4">
    <source>
        <dbReference type="ARBA" id="ARBA00022692"/>
    </source>
</evidence>
<dbReference type="FunFam" id="2.170.130.10:FF:000008">
    <property type="entry name" value="SusC/RagA family TonB-linked outer membrane protein"/>
    <property type="match status" value="1"/>
</dbReference>
<keyword evidence="15" id="KW-1185">Reference proteome</keyword>
<dbReference type="Gene3D" id="2.60.40.1120">
    <property type="entry name" value="Carboxypeptidase-like, regulatory domain"/>
    <property type="match status" value="1"/>
</dbReference>
<dbReference type="InterPro" id="IPR012910">
    <property type="entry name" value="Plug_dom"/>
</dbReference>
<feature type="domain" description="TonB-dependent receptor plug" evidence="13">
    <location>
        <begin position="121"/>
        <end position="227"/>
    </location>
</feature>
<dbReference type="Gene3D" id="2.170.130.10">
    <property type="entry name" value="TonB-dependent receptor, plug domain"/>
    <property type="match status" value="1"/>
</dbReference>
<evidence type="ECO:0000256" key="1">
    <source>
        <dbReference type="ARBA" id="ARBA00004571"/>
    </source>
</evidence>
<dbReference type="InterPro" id="IPR008969">
    <property type="entry name" value="CarboxyPept-like_regulatory"/>
</dbReference>
<dbReference type="Gene3D" id="2.40.170.20">
    <property type="entry name" value="TonB-dependent receptor, beta-barrel domain"/>
    <property type="match status" value="1"/>
</dbReference>
<keyword evidence="5" id="KW-0732">Signal</keyword>
<evidence type="ECO:0000313" key="14">
    <source>
        <dbReference type="EMBL" id="SHI30237.1"/>
    </source>
</evidence>
<name>A0A1M6A162_9FLAO</name>
<comment type="subcellular location">
    <subcellularLocation>
        <location evidence="1 10">Cell outer membrane</location>
        <topology evidence="1 10">Multi-pass membrane protein</topology>
    </subcellularLocation>
</comment>
<evidence type="ECO:0000256" key="11">
    <source>
        <dbReference type="RuleBase" id="RU003357"/>
    </source>
</evidence>
<evidence type="ECO:0000256" key="6">
    <source>
        <dbReference type="ARBA" id="ARBA00023077"/>
    </source>
</evidence>
<dbReference type="GO" id="GO:0044718">
    <property type="term" value="P:siderophore transmembrane transport"/>
    <property type="evidence" value="ECO:0007669"/>
    <property type="project" value="TreeGrafter"/>
</dbReference>
<keyword evidence="4 10" id="KW-0812">Transmembrane</keyword>